<dbReference type="SUPFAM" id="SSF48726">
    <property type="entry name" value="Immunoglobulin"/>
    <property type="match status" value="2"/>
</dbReference>
<dbReference type="Proteomes" id="UP000829720">
    <property type="component" value="Unassembled WGS sequence"/>
</dbReference>
<feature type="compositionally biased region" description="Basic and acidic residues" evidence="5">
    <location>
        <begin position="741"/>
        <end position="751"/>
    </location>
</feature>
<evidence type="ECO:0000256" key="5">
    <source>
        <dbReference type="SAM" id="MobiDB-lite"/>
    </source>
</evidence>
<accession>A0A8T3CPG0</accession>
<dbReference type="CDD" id="cd00096">
    <property type="entry name" value="Ig"/>
    <property type="match status" value="1"/>
</dbReference>
<feature type="domain" description="Ig-like" evidence="8">
    <location>
        <begin position="126"/>
        <end position="195"/>
    </location>
</feature>
<proteinExistence type="predicted"/>
<keyword evidence="6" id="KW-1133">Transmembrane helix</keyword>
<keyword evidence="4" id="KW-0393">Immunoglobulin domain</keyword>
<dbReference type="OrthoDB" id="9427418at2759"/>
<feature type="compositionally biased region" description="Polar residues" evidence="5">
    <location>
        <begin position="869"/>
        <end position="881"/>
    </location>
</feature>
<feature type="compositionally biased region" description="Pro residues" evidence="5">
    <location>
        <begin position="642"/>
        <end position="653"/>
    </location>
</feature>
<protein>
    <recommendedName>
        <fullName evidence="8">Ig-like domain-containing protein</fullName>
    </recommendedName>
</protein>
<feature type="compositionally biased region" description="Low complexity" evidence="5">
    <location>
        <begin position="834"/>
        <end position="846"/>
    </location>
</feature>
<reference evidence="9" key="1">
    <citation type="submission" date="2021-01" db="EMBL/GenBank/DDBJ databases">
        <authorList>
            <person name="Zahm M."/>
            <person name="Roques C."/>
            <person name="Cabau C."/>
            <person name="Klopp C."/>
            <person name="Donnadieu C."/>
            <person name="Jouanno E."/>
            <person name="Lampietro C."/>
            <person name="Louis A."/>
            <person name="Herpin A."/>
            <person name="Echchiki A."/>
            <person name="Berthelot C."/>
            <person name="Parey E."/>
            <person name="Roest-Crollius H."/>
            <person name="Braasch I."/>
            <person name="Postlethwait J."/>
            <person name="Bobe J."/>
            <person name="Montfort J."/>
            <person name="Bouchez O."/>
            <person name="Begum T."/>
            <person name="Mejri S."/>
            <person name="Adams A."/>
            <person name="Chen W.-J."/>
            <person name="Guiguen Y."/>
        </authorList>
    </citation>
    <scope>NUCLEOTIDE SEQUENCE</scope>
    <source>
        <tissue evidence="9">Blood</tissue>
    </source>
</reference>
<evidence type="ECO:0000256" key="1">
    <source>
        <dbReference type="ARBA" id="ARBA00022729"/>
    </source>
</evidence>
<gene>
    <name evidence="9" type="ORF">AGOR_G00217270</name>
</gene>
<keyword evidence="1 7" id="KW-0732">Signal</keyword>
<feature type="compositionally biased region" description="Polar residues" evidence="5">
    <location>
        <begin position="901"/>
        <end position="911"/>
    </location>
</feature>
<feature type="chain" id="PRO_5035912731" description="Ig-like domain-containing protein" evidence="7">
    <location>
        <begin position="25"/>
        <end position="919"/>
    </location>
</feature>
<keyword evidence="6" id="KW-0812">Transmembrane</keyword>
<keyword evidence="10" id="KW-1185">Reference proteome</keyword>
<feature type="signal peptide" evidence="7">
    <location>
        <begin position="1"/>
        <end position="24"/>
    </location>
</feature>
<keyword evidence="3" id="KW-0325">Glycoprotein</keyword>
<dbReference type="EMBL" id="JAERUA010000021">
    <property type="protein sequence ID" value="KAI1885154.1"/>
    <property type="molecule type" value="Genomic_DNA"/>
</dbReference>
<feature type="compositionally biased region" description="Basic and acidic residues" evidence="5">
    <location>
        <begin position="692"/>
        <end position="730"/>
    </location>
</feature>
<evidence type="ECO:0000256" key="7">
    <source>
        <dbReference type="SAM" id="SignalP"/>
    </source>
</evidence>
<feature type="compositionally biased region" description="Basic and acidic residues" evidence="5">
    <location>
        <begin position="621"/>
        <end position="631"/>
    </location>
</feature>
<evidence type="ECO:0000313" key="9">
    <source>
        <dbReference type="EMBL" id="KAI1885154.1"/>
    </source>
</evidence>
<evidence type="ECO:0000256" key="6">
    <source>
        <dbReference type="SAM" id="Phobius"/>
    </source>
</evidence>
<feature type="compositionally biased region" description="Polar residues" evidence="5">
    <location>
        <begin position="533"/>
        <end position="542"/>
    </location>
</feature>
<dbReference type="InterPro" id="IPR007110">
    <property type="entry name" value="Ig-like_dom"/>
</dbReference>
<feature type="compositionally biased region" description="Basic and acidic residues" evidence="5">
    <location>
        <begin position="242"/>
        <end position="254"/>
    </location>
</feature>
<name>A0A8T3CPG0_9TELE</name>
<dbReference type="PROSITE" id="PS50835">
    <property type="entry name" value="IG_LIKE"/>
    <property type="match status" value="1"/>
</dbReference>
<dbReference type="AlphaFoldDB" id="A0A8T3CPG0"/>
<keyword evidence="6" id="KW-0472">Membrane</keyword>
<dbReference type="InterPro" id="IPR052598">
    <property type="entry name" value="IgSF_CEA-related"/>
</dbReference>
<feature type="transmembrane region" description="Helical" evidence="6">
    <location>
        <begin position="212"/>
        <end position="233"/>
    </location>
</feature>
<sequence length="919" mass="100091">MISAMASKFCITLLLLAVPNFGTGAPTNDVYGQTGGDITLIPTVGGGDLQEVLWRHNHNKAVEFDQNITEFGQFKGRTSLDPKTGQLTITQLKRTDNGQYKVELVIKGTVHEYNYAVTIIDAVTKPTVTCQNINSSTVTLRCAGDQSPLTKYSWVGPEIQNKSGSELQLNNEDVQSSDAAIYTCVVKNPVSEKRSDFYVKTCSASQVNIAEIAGGVIGVILLLVIIAGVYFCCWRKRNQEGNVGREEKMADKTFKGSTPEGADGDFPQAGHVKKTVQQFGGPGKRIMIPNKPIDEDKDETEPLIEAQKTADGGAGLPLEERQAEGADGDDQQPGHVKKTVQQFGGPGKRIMIPNKPIDEDKDETEPLIEAQKTADGGAGLPLEERQAGSSIGTCNEDKNKTEPQTEPPKTPEGADGDDQQPGHVKKTVQQFGGPGKRIMIPNKPIDEDKDETEPLIEAQKTADGGARLPLEERQAESFSNESGGFSPKSPASGSVPLSLPCSSPACTPETGKGGDVESEENGGSEDNLIPDLKNQSPPSVQSEAVEREIKDLAPPLLVSSTEHAEIQDPNLHTTTGSPADTKEDEQKCSTSPAMPDGDQMNSEIQDTGAEHSEERQEEEETNKLTHHDTKPPKPAMAHRIPPKVPQKPNPKLFPPAHHTSEAEEVLTETVLSTTIVSANDDTRNQQTPGDQKNSETLRDRERRNEEPAAKQDIPNIKEEESVEGSKKLEPDLMTPPTKPPRTQEGEQKERPSAMTPHDQDPYQTVPPTHQSKVAEHSEERKEKQKTDELMHCDQKLQKAYVDRGPRPKIPRKPNLNKLIPPAPQKTSEAEEVNTETVSNTTNVSATDETRNQLTPRDQEKTGKPEDQLKTINPTLVSTTDPDTQGDTTEEEMTTDGGDTENVTGTQGNTTENESEIKKI</sequence>
<dbReference type="InterPro" id="IPR003599">
    <property type="entry name" value="Ig_sub"/>
</dbReference>
<comment type="caution">
    <text evidence="9">The sequence shown here is derived from an EMBL/GenBank/DDBJ whole genome shotgun (WGS) entry which is preliminary data.</text>
</comment>
<evidence type="ECO:0000259" key="8">
    <source>
        <dbReference type="PROSITE" id="PS50835"/>
    </source>
</evidence>
<dbReference type="InterPro" id="IPR036179">
    <property type="entry name" value="Ig-like_dom_sf"/>
</dbReference>
<keyword evidence="2" id="KW-1015">Disulfide bond</keyword>
<dbReference type="SMART" id="SM00409">
    <property type="entry name" value="IG"/>
    <property type="match status" value="2"/>
</dbReference>
<evidence type="ECO:0000256" key="2">
    <source>
        <dbReference type="ARBA" id="ARBA00023157"/>
    </source>
</evidence>
<feature type="compositionally biased region" description="Basic and acidic residues" evidence="5">
    <location>
        <begin position="772"/>
        <end position="805"/>
    </location>
</feature>
<organism evidence="9 10">
    <name type="scientific">Albula goreensis</name>
    <dbReference type="NCBI Taxonomy" id="1534307"/>
    <lineage>
        <taxon>Eukaryota</taxon>
        <taxon>Metazoa</taxon>
        <taxon>Chordata</taxon>
        <taxon>Craniata</taxon>
        <taxon>Vertebrata</taxon>
        <taxon>Euteleostomi</taxon>
        <taxon>Actinopterygii</taxon>
        <taxon>Neopterygii</taxon>
        <taxon>Teleostei</taxon>
        <taxon>Albuliformes</taxon>
        <taxon>Albulidae</taxon>
        <taxon>Albula</taxon>
    </lineage>
</organism>
<dbReference type="PANTHER" id="PTHR44337:SF23">
    <property type="entry name" value="V-SET AND IMMUNOGLOBULIN DOMAIN CONTAINING 10 LIKE 2"/>
    <property type="match status" value="1"/>
</dbReference>
<dbReference type="PANTHER" id="PTHR44337">
    <property type="entry name" value="CARCINOEMBRYONIC ANTIGEN-RELATED CELL ADHESION MOLECULE 8"/>
    <property type="match status" value="1"/>
</dbReference>
<evidence type="ECO:0000256" key="4">
    <source>
        <dbReference type="ARBA" id="ARBA00023319"/>
    </source>
</evidence>
<evidence type="ECO:0000256" key="3">
    <source>
        <dbReference type="ARBA" id="ARBA00023180"/>
    </source>
</evidence>
<dbReference type="InterPro" id="IPR013151">
    <property type="entry name" value="Immunoglobulin_dom"/>
</dbReference>
<dbReference type="InterPro" id="IPR013783">
    <property type="entry name" value="Ig-like_fold"/>
</dbReference>
<feature type="region of interest" description="Disordered" evidence="5">
    <location>
        <begin position="242"/>
        <end position="296"/>
    </location>
</feature>
<feature type="compositionally biased region" description="Basic and acidic residues" evidence="5">
    <location>
        <begin position="856"/>
        <end position="868"/>
    </location>
</feature>
<evidence type="ECO:0000313" key="10">
    <source>
        <dbReference type="Proteomes" id="UP000829720"/>
    </source>
</evidence>
<dbReference type="Gene3D" id="2.60.40.10">
    <property type="entry name" value="Immunoglobulins"/>
    <property type="match status" value="2"/>
</dbReference>
<feature type="region of interest" description="Disordered" evidence="5">
    <location>
        <begin position="323"/>
        <end position="919"/>
    </location>
</feature>
<feature type="compositionally biased region" description="Polar residues" evidence="5">
    <location>
        <begin position="675"/>
        <end position="691"/>
    </location>
</feature>
<feature type="compositionally biased region" description="Polar residues" evidence="5">
    <location>
        <begin position="761"/>
        <end position="771"/>
    </location>
</feature>
<dbReference type="Pfam" id="PF00047">
    <property type="entry name" value="ig"/>
    <property type="match status" value="1"/>
</dbReference>